<protein>
    <recommendedName>
        <fullName evidence="3 9">Flagellar biosynthetic protein FliR</fullName>
    </recommendedName>
</protein>
<comment type="caution">
    <text evidence="11">The sequence shown here is derived from an EMBL/GenBank/DDBJ whole genome shotgun (WGS) entry which is preliminary data.</text>
</comment>
<keyword evidence="12" id="KW-1185">Reference proteome</keyword>
<evidence type="ECO:0000313" key="12">
    <source>
        <dbReference type="Proteomes" id="UP000284006"/>
    </source>
</evidence>
<evidence type="ECO:0000313" key="11">
    <source>
        <dbReference type="EMBL" id="RJG15577.1"/>
    </source>
</evidence>
<dbReference type="GO" id="GO:0006605">
    <property type="term" value="P:protein targeting"/>
    <property type="evidence" value="ECO:0007669"/>
    <property type="project" value="UniProtKB-UniRule"/>
</dbReference>
<keyword evidence="6 10" id="KW-1133">Transmembrane helix</keyword>
<dbReference type="Proteomes" id="UP000284006">
    <property type="component" value="Unassembled WGS sequence"/>
</dbReference>
<organism evidence="11 12">
    <name type="scientific">Massilia cavernae</name>
    <dbReference type="NCBI Taxonomy" id="2320864"/>
    <lineage>
        <taxon>Bacteria</taxon>
        <taxon>Pseudomonadati</taxon>
        <taxon>Pseudomonadota</taxon>
        <taxon>Betaproteobacteria</taxon>
        <taxon>Burkholderiales</taxon>
        <taxon>Oxalobacteraceae</taxon>
        <taxon>Telluria group</taxon>
        <taxon>Massilia</taxon>
    </lineage>
</organism>
<evidence type="ECO:0000256" key="5">
    <source>
        <dbReference type="ARBA" id="ARBA00022692"/>
    </source>
</evidence>
<feature type="transmembrane region" description="Helical" evidence="10">
    <location>
        <begin position="129"/>
        <end position="148"/>
    </location>
</feature>
<evidence type="ECO:0000256" key="9">
    <source>
        <dbReference type="NCBIfam" id="TIGR01400"/>
    </source>
</evidence>
<keyword evidence="11" id="KW-0282">Flagellum</keyword>
<comment type="subcellular location">
    <subcellularLocation>
        <location evidence="10">Cell membrane</location>
        <topology evidence="10">Multi-pass membrane protein</topology>
    </subcellularLocation>
    <subcellularLocation>
        <location evidence="10">Bacterial flagellum basal body</location>
    </subcellularLocation>
</comment>
<reference evidence="11 12" key="1">
    <citation type="submission" date="2018-09" db="EMBL/GenBank/DDBJ databases">
        <authorList>
            <person name="Zhu H."/>
        </authorList>
    </citation>
    <scope>NUCLEOTIDE SEQUENCE [LARGE SCALE GENOMIC DNA]</scope>
    <source>
        <strain evidence="11 12">K1S02-61</strain>
    </source>
</reference>
<evidence type="ECO:0000256" key="1">
    <source>
        <dbReference type="ARBA" id="ARBA00002578"/>
    </source>
</evidence>
<feature type="transmembrane region" description="Helical" evidence="10">
    <location>
        <begin position="12"/>
        <end position="32"/>
    </location>
</feature>
<proteinExistence type="inferred from homology"/>
<sequence>MITLTTAEMNTWIAALLWPLTRILGLVASAPLFGNTSVPVRVKVALGVMLAAIVAPTIPAAPAADPISWAGLLILVQELLIGLAMGFAMRIVFAAIEMAGEVSSMTMGLGFATFFDPLSQGRSSAVSQFLALTATMAFLAVNAHLVLLEALVESFYTLPISATPISAGAPYEMARWGAKIFSAGLQLSLPIVAALLITNIALGILTRAAPQLNLFGIGFPITLGVGLLVISLMMPYLAGPIQNLFNQGIEASRLIPRTASERTPPTAAPRP</sequence>
<comment type="function">
    <text evidence="1 10">Role in flagellar biosynthesis.</text>
</comment>
<keyword evidence="8 10" id="KW-0975">Bacterial flagellum</keyword>
<evidence type="ECO:0000256" key="2">
    <source>
        <dbReference type="ARBA" id="ARBA00009772"/>
    </source>
</evidence>
<dbReference type="GO" id="GO:0009425">
    <property type="term" value="C:bacterial-type flagellum basal body"/>
    <property type="evidence" value="ECO:0007669"/>
    <property type="project" value="UniProtKB-SubCell"/>
</dbReference>
<dbReference type="AlphaFoldDB" id="A0A418XSS9"/>
<comment type="similarity">
    <text evidence="2 10">Belongs to the FliR/MopE/SpaR family.</text>
</comment>
<keyword evidence="4 10" id="KW-1003">Cell membrane</keyword>
<name>A0A418XSS9_9BURK</name>
<feature type="transmembrane region" description="Helical" evidence="10">
    <location>
        <begin position="180"/>
        <end position="202"/>
    </location>
</feature>
<evidence type="ECO:0000256" key="4">
    <source>
        <dbReference type="ARBA" id="ARBA00022475"/>
    </source>
</evidence>
<dbReference type="PANTHER" id="PTHR30065">
    <property type="entry name" value="FLAGELLAR BIOSYNTHETIC PROTEIN FLIR"/>
    <property type="match status" value="1"/>
</dbReference>
<keyword evidence="5 10" id="KW-0812">Transmembrane</keyword>
<dbReference type="PANTHER" id="PTHR30065:SF8">
    <property type="entry name" value="FLAGELLAR BIOSYNTHETIC PROTEIN FLIR"/>
    <property type="match status" value="1"/>
</dbReference>
<dbReference type="RefSeq" id="WP_119811108.1">
    <property type="nucleotide sequence ID" value="NZ_QYUP01000115.1"/>
</dbReference>
<dbReference type="OrthoDB" id="9797790at2"/>
<keyword evidence="11" id="KW-0966">Cell projection</keyword>
<gene>
    <name evidence="11" type="primary">fliR</name>
    <name evidence="11" type="ORF">D3872_12670</name>
</gene>
<feature type="transmembrane region" description="Helical" evidence="10">
    <location>
        <begin position="44"/>
        <end position="61"/>
    </location>
</feature>
<dbReference type="InterPro" id="IPR002010">
    <property type="entry name" value="T3SS_IM_R"/>
</dbReference>
<dbReference type="Pfam" id="PF01311">
    <property type="entry name" value="Bac_export_1"/>
    <property type="match status" value="1"/>
</dbReference>
<dbReference type="GO" id="GO:0005886">
    <property type="term" value="C:plasma membrane"/>
    <property type="evidence" value="ECO:0007669"/>
    <property type="project" value="UniProtKB-SubCell"/>
</dbReference>
<dbReference type="InterPro" id="IPR006303">
    <property type="entry name" value="FliR"/>
</dbReference>
<dbReference type="EMBL" id="QYUP01000115">
    <property type="protein sequence ID" value="RJG15577.1"/>
    <property type="molecule type" value="Genomic_DNA"/>
</dbReference>
<evidence type="ECO:0000256" key="10">
    <source>
        <dbReference type="RuleBase" id="RU362071"/>
    </source>
</evidence>
<keyword evidence="11" id="KW-0969">Cilium</keyword>
<accession>A0A418XSS9</accession>
<evidence type="ECO:0000256" key="3">
    <source>
        <dbReference type="ARBA" id="ARBA00021717"/>
    </source>
</evidence>
<feature type="transmembrane region" description="Helical" evidence="10">
    <location>
        <begin position="67"/>
        <end position="88"/>
    </location>
</feature>
<keyword evidence="7 10" id="KW-0472">Membrane</keyword>
<dbReference type="NCBIfam" id="TIGR01400">
    <property type="entry name" value="fliR"/>
    <property type="match status" value="1"/>
</dbReference>
<dbReference type="PRINTS" id="PR00953">
    <property type="entry name" value="TYPE3IMRPROT"/>
</dbReference>
<evidence type="ECO:0000256" key="6">
    <source>
        <dbReference type="ARBA" id="ARBA00022989"/>
    </source>
</evidence>
<evidence type="ECO:0000256" key="8">
    <source>
        <dbReference type="ARBA" id="ARBA00023143"/>
    </source>
</evidence>
<feature type="transmembrane region" description="Helical" evidence="10">
    <location>
        <begin position="214"/>
        <end position="238"/>
    </location>
</feature>
<dbReference type="GO" id="GO:0044780">
    <property type="term" value="P:bacterial-type flagellum assembly"/>
    <property type="evidence" value="ECO:0007669"/>
    <property type="project" value="UniProtKB-UniRule"/>
</dbReference>
<evidence type="ECO:0000256" key="7">
    <source>
        <dbReference type="ARBA" id="ARBA00023136"/>
    </source>
</evidence>